<evidence type="ECO:0000313" key="2">
    <source>
        <dbReference type="EMBL" id="KAK9866119.1"/>
    </source>
</evidence>
<organism evidence="2 3">
    <name type="scientific">Apatococcus fuscideae</name>
    <dbReference type="NCBI Taxonomy" id="2026836"/>
    <lineage>
        <taxon>Eukaryota</taxon>
        <taxon>Viridiplantae</taxon>
        <taxon>Chlorophyta</taxon>
        <taxon>core chlorophytes</taxon>
        <taxon>Trebouxiophyceae</taxon>
        <taxon>Chlorellales</taxon>
        <taxon>Chlorellaceae</taxon>
        <taxon>Apatococcus</taxon>
    </lineage>
</organism>
<feature type="compositionally biased region" description="Basic and acidic residues" evidence="1">
    <location>
        <begin position="172"/>
        <end position="189"/>
    </location>
</feature>
<sequence>MLLESVDLPNHLNQQPARSGESACSSLAVRQCHGVNVSYGLTGDKYDDRYRSGLVIPVDLAKVLTTSPSAIKRTGPTTFRQNMPGSDDLGLKEQANKQIPRQRVQHMLTTAIKAEGLQASSVGQFMHSSRAADIDCGEVCPAQVHNGSPEALASIVLPEEQAGESSQNATKSQRDMEQQSKEGHEEQKKPKQTQLQKGTTGNKDEWDELQRMQDEAQLHPVGLWYLDNVQMIPKRLVSRSWGN</sequence>
<gene>
    <name evidence="2" type="ORF">WJX84_011418</name>
</gene>
<proteinExistence type="predicted"/>
<keyword evidence="3" id="KW-1185">Reference proteome</keyword>
<dbReference type="Proteomes" id="UP001485043">
    <property type="component" value="Unassembled WGS sequence"/>
</dbReference>
<feature type="compositionally biased region" description="Polar residues" evidence="1">
    <location>
        <begin position="192"/>
        <end position="201"/>
    </location>
</feature>
<feature type="compositionally biased region" description="Basic and acidic residues" evidence="1">
    <location>
        <begin position="202"/>
        <end position="213"/>
    </location>
</feature>
<dbReference type="EMBL" id="JALJOV010000188">
    <property type="protein sequence ID" value="KAK9866119.1"/>
    <property type="molecule type" value="Genomic_DNA"/>
</dbReference>
<evidence type="ECO:0000256" key="1">
    <source>
        <dbReference type="SAM" id="MobiDB-lite"/>
    </source>
</evidence>
<dbReference type="AlphaFoldDB" id="A0AAW1T9B1"/>
<accession>A0AAW1T9B1</accession>
<protein>
    <submittedName>
        <fullName evidence="2">Uncharacterized protein</fullName>
    </submittedName>
</protein>
<feature type="region of interest" description="Disordered" evidence="1">
    <location>
        <begin position="159"/>
        <end position="213"/>
    </location>
</feature>
<name>A0AAW1T9B1_9CHLO</name>
<evidence type="ECO:0000313" key="3">
    <source>
        <dbReference type="Proteomes" id="UP001485043"/>
    </source>
</evidence>
<reference evidence="2 3" key="1">
    <citation type="journal article" date="2024" name="Nat. Commun.">
        <title>Phylogenomics reveals the evolutionary origins of lichenization in chlorophyte algae.</title>
        <authorList>
            <person name="Puginier C."/>
            <person name="Libourel C."/>
            <person name="Otte J."/>
            <person name="Skaloud P."/>
            <person name="Haon M."/>
            <person name="Grisel S."/>
            <person name="Petersen M."/>
            <person name="Berrin J.G."/>
            <person name="Delaux P.M."/>
            <person name="Dal Grande F."/>
            <person name="Keller J."/>
        </authorList>
    </citation>
    <scope>NUCLEOTIDE SEQUENCE [LARGE SCALE GENOMIC DNA]</scope>
    <source>
        <strain evidence="2 3">SAG 2523</strain>
    </source>
</reference>
<comment type="caution">
    <text evidence="2">The sequence shown here is derived from an EMBL/GenBank/DDBJ whole genome shotgun (WGS) entry which is preliminary data.</text>
</comment>